<organism evidence="1 2">
    <name type="scientific">Morchella conica CCBAS932</name>
    <dbReference type="NCBI Taxonomy" id="1392247"/>
    <lineage>
        <taxon>Eukaryota</taxon>
        <taxon>Fungi</taxon>
        <taxon>Dikarya</taxon>
        <taxon>Ascomycota</taxon>
        <taxon>Pezizomycotina</taxon>
        <taxon>Pezizomycetes</taxon>
        <taxon>Pezizales</taxon>
        <taxon>Morchellaceae</taxon>
        <taxon>Morchella</taxon>
    </lineage>
</organism>
<reference evidence="1 2" key="1">
    <citation type="journal article" date="2018" name="Nat. Ecol. Evol.">
        <title>Pezizomycetes genomes reveal the molecular basis of ectomycorrhizal truffle lifestyle.</title>
        <authorList>
            <person name="Murat C."/>
            <person name="Payen T."/>
            <person name="Noel B."/>
            <person name="Kuo A."/>
            <person name="Morin E."/>
            <person name="Chen J."/>
            <person name="Kohler A."/>
            <person name="Krizsan K."/>
            <person name="Balestrini R."/>
            <person name="Da Silva C."/>
            <person name="Montanini B."/>
            <person name="Hainaut M."/>
            <person name="Levati E."/>
            <person name="Barry K.W."/>
            <person name="Belfiori B."/>
            <person name="Cichocki N."/>
            <person name="Clum A."/>
            <person name="Dockter R.B."/>
            <person name="Fauchery L."/>
            <person name="Guy J."/>
            <person name="Iotti M."/>
            <person name="Le Tacon F."/>
            <person name="Lindquist E.A."/>
            <person name="Lipzen A."/>
            <person name="Malagnac F."/>
            <person name="Mello A."/>
            <person name="Molinier V."/>
            <person name="Miyauchi S."/>
            <person name="Poulain J."/>
            <person name="Riccioni C."/>
            <person name="Rubini A."/>
            <person name="Sitrit Y."/>
            <person name="Splivallo R."/>
            <person name="Traeger S."/>
            <person name="Wang M."/>
            <person name="Zifcakova L."/>
            <person name="Wipf D."/>
            <person name="Zambonelli A."/>
            <person name="Paolocci F."/>
            <person name="Nowrousian M."/>
            <person name="Ottonello S."/>
            <person name="Baldrian P."/>
            <person name="Spatafora J.W."/>
            <person name="Henrissat B."/>
            <person name="Nagy L.G."/>
            <person name="Aury J.M."/>
            <person name="Wincker P."/>
            <person name="Grigoriev I.V."/>
            <person name="Bonfante P."/>
            <person name="Martin F.M."/>
        </authorList>
    </citation>
    <scope>NUCLEOTIDE SEQUENCE [LARGE SCALE GENOMIC DNA]</scope>
    <source>
        <strain evidence="1 2">CCBAS932</strain>
    </source>
</reference>
<gene>
    <name evidence="1" type="ORF">P167DRAFT_166927</name>
</gene>
<dbReference type="AlphaFoldDB" id="A0A3N4KNZ7"/>
<protein>
    <submittedName>
        <fullName evidence="1">Uncharacterized protein</fullName>
    </submittedName>
</protein>
<evidence type="ECO:0000313" key="1">
    <source>
        <dbReference type="EMBL" id="RPB12166.1"/>
    </source>
</evidence>
<dbReference type="Proteomes" id="UP000277580">
    <property type="component" value="Unassembled WGS sequence"/>
</dbReference>
<dbReference type="EMBL" id="ML119130">
    <property type="protein sequence ID" value="RPB12166.1"/>
    <property type="molecule type" value="Genomic_DNA"/>
</dbReference>
<evidence type="ECO:0000313" key="2">
    <source>
        <dbReference type="Proteomes" id="UP000277580"/>
    </source>
</evidence>
<dbReference type="InParanoid" id="A0A3N4KNZ7"/>
<keyword evidence="2" id="KW-1185">Reference proteome</keyword>
<proteinExistence type="predicted"/>
<sequence>MRAMRCVSPPLPGWIRLLTNQLTSALSKAPMRQHTTQKAALPITYSVYPPPSLSDELSNYLSRHASEQSKHCEPNQPWQRSWFNNRILAQQVLCTFPGNVNNNEHHPLPLWGFSVSREEKRSLLWYARQKVKQVTGAGAEGVEVTISPAEFRRC</sequence>
<name>A0A3N4KNZ7_9PEZI</name>
<accession>A0A3N4KNZ7</accession>